<evidence type="ECO:0000256" key="1">
    <source>
        <dbReference type="ARBA" id="ARBA00004571"/>
    </source>
</evidence>
<evidence type="ECO:0000259" key="12">
    <source>
        <dbReference type="Pfam" id="PF13609"/>
    </source>
</evidence>
<dbReference type="InterPro" id="IPR023614">
    <property type="entry name" value="Porin_dom_sf"/>
</dbReference>
<dbReference type="PANTHER" id="PTHR34501:SF9">
    <property type="entry name" value="MAJOR OUTER MEMBRANE PROTEIN P.IA"/>
    <property type="match status" value="1"/>
</dbReference>
<evidence type="ECO:0000256" key="8">
    <source>
        <dbReference type="ARBA" id="ARBA00023114"/>
    </source>
</evidence>
<keyword evidence="5" id="KW-0812">Transmembrane</keyword>
<evidence type="ECO:0000256" key="9">
    <source>
        <dbReference type="ARBA" id="ARBA00023136"/>
    </source>
</evidence>
<dbReference type="GO" id="GO:0009279">
    <property type="term" value="C:cell outer membrane"/>
    <property type="evidence" value="ECO:0007669"/>
    <property type="project" value="UniProtKB-SubCell"/>
</dbReference>
<gene>
    <name evidence="13" type="ORF">OTERR_25050</name>
</gene>
<reference evidence="13 14" key="1">
    <citation type="submission" date="2017-07" db="EMBL/GenBank/DDBJ databases">
        <title>Complete genome sequence of Oryzomicrobium terrae TPP412.</title>
        <authorList>
            <person name="Chiu L.-W."/>
            <person name="Lo K.-J."/>
            <person name="Tsai Y.-M."/>
            <person name="Lin S.-S."/>
            <person name="Kuo C.-H."/>
            <person name="Liu C.-T."/>
        </authorList>
    </citation>
    <scope>NUCLEOTIDE SEQUENCE [LARGE SCALE GENOMIC DNA]</scope>
    <source>
        <strain evidence="13 14">TPP412</strain>
    </source>
</reference>
<dbReference type="RefSeq" id="WP_149425997.1">
    <property type="nucleotide sequence ID" value="NZ_CP022579.1"/>
</dbReference>
<dbReference type="PRINTS" id="PR00184">
    <property type="entry name" value="NEISSPPORIN"/>
</dbReference>
<evidence type="ECO:0000313" key="14">
    <source>
        <dbReference type="Proteomes" id="UP000323671"/>
    </source>
</evidence>
<keyword evidence="3" id="KW-0813">Transport</keyword>
<organism evidence="13 14">
    <name type="scientific">Oryzomicrobium terrae</name>
    <dbReference type="NCBI Taxonomy" id="1735038"/>
    <lineage>
        <taxon>Bacteria</taxon>
        <taxon>Pseudomonadati</taxon>
        <taxon>Pseudomonadota</taxon>
        <taxon>Betaproteobacteria</taxon>
        <taxon>Rhodocyclales</taxon>
        <taxon>Rhodocyclaceae</taxon>
        <taxon>Oryzomicrobium</taxon>
    </lineage>
</organism>
<comment type="subunit">
    <text evidence="2">Homotrimer.</text>
</comment>
<evidence type="ECO:0000256" key="11">
    <source>
        <dbReference type="SAM" id="SignalP"/>
    </source>
</evidence>
<evidence type="ECO:0000256" key="7">
    <source>
        <dbReference type="ARBA" id="ARBA00023065"/>
    </source>
</evidence>
<feature type="domain" description="Porin" evidence="12">
    <location>
        <begin position="7"/>
        <end position="349"/>
    </location>
</feature>
<dbReference type="InterPro" id="IPR002299">
    <property type="entry name" value="Porin_Neis"/>
</dbReference>
<dbReference type="KEGG" id="otr:OTERR_25050"/>
<dbReference type="GO" id="GO:0034220">
    <property type="term" value="P:monoatomic ion transmembrane transport"/>
    <property type="evidence" value="ECO:0007669"/>
    <property type="project" value="InterPro"/>
</dbReference>
<comment type="subcellular location">
    <subcellularLocation>
        <location evidence="1">Cell outer membrane</location>
        <topology evidence="1">Multi-pass membrane protein</topology>
    </subcellularLocation>
</comment>
<evidence type="ECO:0000256" key="10">
    <source>
        <dbReference type="ARBA" id="ARBA00023237"/>
    </source>
</evidence>
<dbReference type="PANTHER" id="PTHR34501">
    <property type="entry name" value="PROTEIN YDDL-RELATED"/>
    <property type="match status" value="1"/>
</dbReference>
<dbReference type="AlphaFoldDB" id="A0A5C1EAH1"/>
<keyword evidence="9" id="KW-0472">Membrane</keyword>
<dbReference type="Gene3D" id="2.40.160.10">
    <property type="entry name" value="Porin"/>
    <property type="match status" value="1"/>
</dbReference>
<keyword evidence="7" id="KW-0406">Ion transport</keyword>
<dbReference type="GO" id="GO:0046930">
    <property type="term" value="C:pore complex"/>
    <property type="evidence" value="ECO:0007669"/>
    <property type="project" value="UniProtKB-KW"/>
</dbReference>
<keyword evidence="14" id="KW-1185">Reference proteome</keyword>
<evidence type="ECO:0000256" key="5">
    <source>
        <dbReference type="ARBA" id="ARBA00022692"/>
    </source>
</evidence>
<feature type="chain" id="PRO_5022728263" evidence="11">
    <location>
        <begin position="21"/>
        <end position="393"/>
    </location>
</feature>
<keyword evidence="10" id="KW-0998">Cell outer membrane</keyword>
<protein>
    <submittedName>
        <fullName evidence="13">Porin Gram-negative type</fullName>
    </submittedName>
</protein>
<dbReference type="EMBL" id="CP022579">
    <property type="protein sequence ID" value="QEL65981.1"/>
    <property type="molecule type" value="Genomic_DNA"/>
</dbReference>
<dbReference type="InterPro" id="IPR033900">
    <property type="entry name" value="Gram_neg_porin_domain"/>
</dbReference>
<dbReference type="Pfam" id="PF13609">
    <property type="entry name" value="Porin_4"/>
    <property type="match status" value="1"/>
</dbReference>
<feature type="signal peptide" evidence="11">
    <location>
        <begin position="1"/>
        <end position="20"/>
    </location>
</feature>
<dbReference type="InterPro" id="IPR050298">
    <property type="entry name" value="Gram-neg_bact_OMP"/>
</dbReference>
<dbReference type="GO" id="GO:0015288">
    <property type="term" value="F:porin activity"/>
    <property type="evidence" value="ECO:0007669"/>
    <property type="project" value="UniProtKB-KW"/>
</dbReference>
<dbReference type="PRINTS" id="PR00182">
    <property type="entry name" value="ECOLNEIPORIN"/>
</dbReference>
<dbReference type="SUPFAM" id="SSF56935">
    <property type="entry name" value="Porins"/>
    <property type="match status" value="1"/>
</dbReference>
<sequence>MQKKLIALAVAGLAAAPAFAQSNVTIYGLVDVGAEWASSGAGGNRGSDFRIQSGQQAGSRLGFKGQEDLGNGLSAIWTLEMGLSLDNGQSTLHGTNGGDTGATNVQNVTNGSAIFQRQAFAGLKSNTLGQLTFGRQYTPFYAVKASTDPFALGLGGTLNNLMGYVPGNADRLNNFALYVSPSFAGFTFGAGYSTGQENNSNANNLGGNSYEAGRTFGALAQYANGPVYVGLAYHNARTVPTAVAGSVPRADAWYLGASYDFQVVKLFANYSQGSAAKNTVGSDNDLKGRLWNVGVTVPFLGKHKVIAAYTQAYNNTAGSPSNDGAKLWGLGYTYDLSKRTNLYTSYARLIKDDNSGTWNANGQVRIDGAVAQGLTGVAGKNAQSLMVGVQHRF</sequence>
<evidence type="ECO:0000256" key="4">
    <source>
        <dbReference type="ARBA" id="ARBA00022452"/>
    </source>
</evidence>
<keyword evidence="4" id="KW-1134">Transmembrane beta strand</keyword>
<evidence type="ECO:0000256" key="3">
    <source>
        <dbReference type="ARBA" id="ARBA00022448"/>
    </source>
</evidence>
<keyword evidence="8" id="KW-0626">Porin</keyword>
<name>A0A5C1EAH1_9RHOO</name>
<dbReference type="InterPro" id="IPR001702">
    <property type="entry name" value="Porin_Gram-ve"/>
</dbReference>
<evidence type="ECO:0000313" key="13">
    <source>
        <dbReference type="EMBL" id="QEL65981.1"/>
    </source>
</evidence>
<accession>A0A5C1EAH1</accession>
<dbReference type="CDD" id="cd00342">
    <property type="entry name" value="gram_neg_porins"/>
    <property type="match status" value="1"/>
</dbReference>
<keyword evidence="6 11" id="KW-0732">Signal</keyword>
<dbReference type="Proteomes" id="UP000323671">
    <property type="component" value="Chromosome"/>
</dbReference>
<evidence type="ECO:0000256" key="2">
    <source>
        <dbReference type="ARBA" id="ARBA00011233"/>
    </source>
</evidence>
<evidence type="ECO:0000256" key="6">
    <source>
        <dbReference type="ARBA" id="ARBA00022729"/>
    </source>
</evidence>
<proteinExistence type="predicted"/>